<feature type="region of interest" description="Disordered" evidence="1">
    <location>
        <begin position="61"/>
        <end position="94"/>
    </location>
</feature>
<sequence>MEGVSSPPLPEEQQEQQRQQQVEEGEDDDDGEGTHVLVTLEPDEEDFPTTAGDEISVVIVKESGTSPRRRADLSMGVPVDANSQGSSFYPPFEDPNRMTRKGMVTSGNEIMCGFQEDAGLYTHISRSQQCFRSHEDEAEDEQNPSMSGAILTKPSRRELWFQGMADIQSLNASSSPSWECLTLMAKDGSSQEDRISQRTYGCREFQVAGIPCPREMPFAVGLQDCKYSETEC</sequence>
<dbReference type="GeneID" id="115466126"/>
<keyword evidence="2" id="KW-1185">Reference proteome</keyword>
<organism evidence="2 3">
    <name type="scientific">Microcaecilia unicolor</name>
    <dbReference type="NCBI Taxonomy" id="1415580"/>
    <lineage>
        <taxon>Eukaryota</taxon>
        <taxon>Metazoa</taxon>
        <taxon>Chordata</taxon>
        <taxon>Craniata</taxon>
        <taxon>Vertebrata</taxon>
        <taxon>Euteleostomi</taxon>
        <taxon>Amphibia</taxon>
        <taxon>Gymnophiona</taxon>
        <taxon>Siphonopidae</taxon>
        <taxon>Microcaecilia</taxon>
    </lineage>
</organism>
<protein>
    <submittedName>
        <fullName evidence="3">Uncharacterized protein LOC115466126</fullName>
    </submittedName>
</protein>
<dbReference type="InParanoid" id="A0A6P7XRG9"/>
<evidence type="ECO:0000313" key="2">
    <source>
        <dbReference type="Proteomes" id="UP000515156"/>
    </source>
</evidence>
<dbReference type="KEGG" id="muo:115466126"/>
<name>A0A6P7XRG9_9AMPH</name>
<accession>A0A6P7XRG9</accession>
<evidence type="ECO:0000313" key="3">
    <source>
        <dbReference type="RefSeq" id="XP_030053034.1"/>
    </source>
</evidence>
<gene>
    <name evidence="3" type="primary">LOC115466126</name>
</gene>
<dbReference type="RefSeq" id="XP_030053034.1">
    <property type="nucleotide sequence ID" value="XM_030197174.1"/>
</dbReference>
<reference evidence="3" key="1">
    <citation type="submission" date="2025-08" db="UniProtKB">
        <authorList>
            <consortium name="RefSeq"/>
        </authorList>
    </citation>
    <scope>IDENTIFICATION</scope>
</reference>
<proteinExistence type="predicted"/>
<dbReference type="AlphaFoldDB" id="A0A6P7XRG9"/>
<evidence type="ECO:0000256" key="1">
    <source>
        <dbReference type="SAM" id="MobiDB-lite"/>
    </source>
</evidence>
<dbReference type="Proteomes" id="UP000515156">
    <property type="component" value="Chromosome 3"/>
</dbReference>
<feature type="region of interest" description="Disordered" evidence="1">
    <location>
        <begin position="1"/>
        <end position="35"/>
    </location>
</feature>